<sequence>MDLQKEDQESTTKERQSTNSQIVDPTLQTLRQLSNFIPPTSPSSNDQQTSSTTTPSAHRPPMSLEEAVLEDPAGVFAAKKSEFDAHRQYLLQMRELLKQAEDPEIARQYLVEFKDYQARFGTLKVKTENAGRRSKELKAEIQKETTLIQQYSAELARPKEVKATWTSAVKGYPYMEDINSFWDLFPLELRPRKFILPVIALFLLIIYTVIDGSSSRKQHGYAQR</sequence>
<evidence type="ECO:0000256" key="2">
    <source>
        <dbReference type="SAM" id="Phobius"/>
    </source>
</evidence>
<feature type="compositionally biased region" description="Low complexity" evidence="1">
    <location>
        <begin position="42"/>
        <end position="56"/>
    </location>
</feature>
<reference evidence="3 4" key="1">
    <citation type="submission" date="2009-08" db="EMBL/GenBank/DDBJ databases">
        <title>The Genome Sequence of Spizellomyces punctatus strain DAOM BR117.</title>
        <authorList>
            <consortium name="The Broad Institute Genome Sequencing Platform"/>
            <person name="Russ C."/>
            <person name="Cuomo C."/>
            <person name="Shea T."/>
            <person name="Young S.K."/>
            <person name="Zeng Q."/>
            <person name="Koehrsen M."/>
            <person name="Haas B."/>
            <person name="Borodovsky M."/>
            <person name="Guigo R."/>
            <person name="Alvarado L."/>
            <person name="Berlin A."/>
            <person name="Bochicchio J."/>
            <person name="Borenstein D."/>
            <person name="Chapman S."/>
            <person name="Chen Z."/>
            <person name="Engels R."/>
            <person name="Freedman E."/>
            <person name="Gellesch M."/>
            <person name="Goldberg J."/>
            <person name="Griggs A."/>
            <person name="Gujja S."/>
            <person name="Heiman D."/>
            <person name="Hepburn T."/>
            <person name="Howarth C."/>
            <person name="Jen D."/>
            <person name="Larson L."/>
            <person name="Lewis B."/>
            <person name="Mehta T."/>
            <person name="Park D."/>
            <person name="Pearson M."/>
            <person name="Roberts A."/>
            <person name="Saif S."/>
            <person name="Shenoy N."/>
            <person name="Sisk P."/>
            <person name="Stolte C."/>
            <person name="Sykes S."/>
            <person name="Thomson T."/>
            <person name="Walk T."/>
            <person name="White J."/>
            <person name="Yandava C."/>
            <person name="Burger G."/>
            <person name="Gray M.W."/>
            <person name="Holland P.W.H."/>
            <person name="King N."/>
            <person name="Lang F.B.F."/>
            <person name="Roger A.J."/>
            <person name="Ruiz-Trillo I."/>
            <person name="Lander E."/>
            <person name="Nusbaum C."/>
        </authorList>
    </citation>
    <scope>NUCLEOTIDE SEQUENCE [LARGE SCALE GENOMIC DNA]</scope>
    <source>
        <strain evidence="3 4">DAOM BR117</strain>
    </source>
</reference>
<gene>
    <name evidence="3" type="ORF">SPPG_01152</name>
</gene>
<name>A0A0L0HS12_SPIPD</name>
<feature type="compositionally biased region" description="Polar residues" evidence="1">
    <location>
        <begin position="17"/>
        <end position="37"/>
    </location>
</feature>
<keyword evidence="2" id="KW-1133">Transmembrane helix</keyword>
<feature type="region of interest" description="Disordered" evidence="1">
    <location>
        <begin position="1"/>
        <end position="61"/>
    </location>
</feature>
<evidence type="ECO:0000313" key="4">
    <source>
        <dbReference type="Proteomes" id="UP000053201"/>
    </source>
</evidence>
<organism evidence="3 4">
    <name type="scientific">Spizellomyces punctatus (strain DAOM BR117)</name>
    <dbReference type="NCBI Taxonomy" id="645134"/>
    <lineage>
        <taxon>Eukaryota</taxon>
        <taxon>Fungi</taxon>
        <taxon>Fungi incertae sedis</taxon>
        <taxon>Chytridiomycota</taxon>
        <taxon>Chytridiomycota incertae sedis</taxon>
        <taxon>Chytridiomycetes</taxon>
        <taxon>Spizellomycetales</taxon>
        <taxon>Spizellomycetaceae</taxon>
        <taxon>Spizellomyces</taxon>
    </lineage>
</organism>
<keyword evidence="2" id="KW-0472">Membrane</keyword>
<keyword evidence="2" id="KW-0812">Transmembrane</keyword>
<proteinExistence type="predicted"/>
<dbReference type="OrthoDB" id="10304938at2759"/>
<feature type="compositionally biased region" description="Basic and acidic residues" evidence="1">
    <location>
        <begin position="1"/>
        <end position="16"/>
    </location>
</feature>
<feature type="transmembrane region" description="Helical" evidence="2">
    <location>
        <begin position="194"/>
        <end position="210"/>
    </location>
</feature>
<accession>A0A0L0HS12</accession>
<dbReference type="GeneID" id="27684836"/>
<protein>
    <submittedName>
        <fullName evidence="3">Uncharacterized protein</fullName>
    </submittedName>
</protein>
<dbReference type="Proteomes" id="UP000053201">
    <property type="component" value="Unassembled WGS sequence"/>
</dbReference>
<evidence type="ECO:0000256" key="1">
    <source>
        <dbReference type="SAM" id="MobiDB-lite"/>
    </source>
</evidence>
<dbReference type="InParanoid" id="A0A0L0HS12"/>
<dbReference type="EMBL" id="KQ257451">
    <property type="protein sequence ID" value="KND03685.1"/>
    <property type="molecule type" value="Genomic_DNA"/>
</dbReference>
<dbReference type="VEuPathDB" id="FungiDB:SPPG_01152"/>
<dbReference type="RefSeq" id="XP_016611724.1">
    <property type="nucleotide sequence ID" value="XM_016749475.1"/>
</dbReference>
<keyword evidence="4" id="KW-1185">Reference proteome</keyword>
<dbReference type="AlphaFoldDB" id="A0A0L0HS12"/>
<evidence type="ECO:0000313" key="3">
    <source>
        <dbReference type="EMBL" id="KND03685.1"/>
    </source>
</evidence>